<organism evidence="1 2">
    <name type="scientific">Pseudomonas fluorescens</name>
    <dbReference type="NCBI Taxonomy" id="294"/>
    <lineage>
        <taxon>Bacteria</taxon>
        <taxon>Pseudomonadati</taxon>
        <taxon>Pseudomonadota</taxon>
        <taxon>Gammaproteobacteria</taxon>
        <taxon>Pseudomonadales</taxon>
        <taxon>Pseudomonadaceae</taxon>
        <taxon>Pseudomonas</taxon>
    </lineage>
</organism>
<dbReference type="EMBL" id="LCYA01000128">
    <property type="protein sequence ID" value="KWV85504.1"/>
    <property type="molecule type" value="Genomic_DNA"/>
</dbReference>
<sequence>MPCGYTGLRLAGDQAVIVSQLAGVERQVLEADHATVLVIQRSGHRNVGAVFTVQQTVGAVIQTGGRDLERVLTQYTTATVVELTGVNHGGGTAQSAALIVQGLVGRGGKGSAGNHAAAIDQVCRAQTDIATGIAAFIGVDTGFDDAAVDQRPTAGHGDAVAGRQAFLVAQACRGLYIDSRAGIHRTRSVQLTGLDHHRFAGFGIGQTQTSVGIELNITATGH</sequence>
<name>A0A109LDG4_PSEFL</name>
<gene>
    <name evidence="1" type="ORF">PFLmoz3_04748</name>
</gene>
<reference evidence="1 2" key="1">
    <citation type="submission" date="2015-05" db="EMBL/GenBank/DDBJ databases">
        <title>A genomic and transcriptomic approach to investigate the blue pigment phenotype in Pseudomonas fluorescens.</title>
        <authorList>
            <person name="Andreani N.A."/>
            <person name="Cardazzo B."/>
        </authorList>
    </citation>
    <scope>NUCLEOTIDE SEQUENCE [LARGE SCALE GENOMIC DNA]</scope>
    <source>
        <strain evidence="1 2">Ps_22</strain>
    </source>
</reference>
<protein>
    <submittedName>
        <fullName evidence="1">Uncharacterized protein</fullName>
    </submittedName>
</protein>
<evidence type="ECO:0000313" key="1">
    <source>
        <dbReference type="EMBL" id="KWV85504.1"/>
    </source>
</evidence>
<evidence type="ECO:0000313" key="2">
    <source>
        <dbReference type="Proteomes" id="UP000061348"/>
    </source>
</evidence>
<dbReference type="AlphaFoldDB" id="A0A109LDG4"/>
<dbReference type="Proteomes" id="UP000061348">
    <property type="component" value="Unassembled WGS sequence"/>
</dbReference>
<accession>A0A109LDG4</accession>
<comment type="caution">
    <text evidence="1">The sequence shown here is derived from an EMBL/GenBank/DDBJ whole genome shotgun (WGS) entry which is preliminary data.</text>
</comment>
<proteinExistence type="predicted"/>